<evidence type="ECO:0000256" key="1">
    <source>
        <dbReference type="ARBA" id="ARBA00004469"/>
    </source>
</evidence>
<evidence type="ECO:0000313" key="11">
    <source>
        <dbReference type="Ensembl" id="ENSPSNP00000008511.1"/>
    </source>
</evidence>
<dbReference type="GeneTree" id="ENSGT00940000157171"/>
<evidence type="ECO:0000313" key="12">
    <source>
        <dbReference type="Proteomes" id="UP000694554"/>
    </source>
</evidence>
<comment type="function">
    <text evidence="7">Involved in intracellular signal transduction mediated by cytokines and growth factors. Upon IL-2 and GM-CSL stimulation, it plays a role in signaling leading to DNA synthesis and MYC induction. May also play a role in T-cell development. Involved in down-regulation of receptor tyrosine kinase via multivesicular body (MVBs) when complexed with HGS (ESCRT-0 complex). The ESCRT-0 complex binds ubiquitin and acts as a sorting machinery that recognizes ubiquitinated receptors and transfers them to further sequential lysosomal sorting/trafficking processes.</text>
</comment>
<dbReference type="GO" id="GO:0035091">
    <property type="term" value="F:phosphatidylinositol binding"/>
    <property type="evidence" value="ECO:0007669"/>
    <property type="project" value="InterPro"/>
</dbReference>
<dbReference type="InterPro" id="IPR001452">
    <property type="entry name" value="SH3_domain"/>
</dbReference>
<name>A0A8C9BBW0_PHOSS</name>
<evidence type="ECO:0000256" key="8">
    <source>
        <dbReference type="PROSITE-ProRule" id="PRU00192"/>
    </source>
</evidence>
<dbReference type="Gene3D" id="2.30.30.40">
    <property type="entry name" value="SH3 Domains"/>
    <property type="match status" value="1"/>
</dbReference>
<dbReference type="Pfam" id="PF00018">
    <property type="entry name" value="SH3_1"/>
    <property type="match status" value="1"/>
</dbReference>
<dbReference type="InterPro" id="IPR047492">
    <property type="entry name" value="GAT_STAM1"/>
</dbReference>
<evidence type="ECO:0000259" key="9">
    <source>
        <dbReference type="PROSITE" id="PS50002"/>
    </source>
</evidence>
<feature type="domain" description="SH3" evidence="9">
    <location>
        <begin position="181"/>
        <end position="239"/>
    </location>
</feature>
<dbReference type="Gene3D" id="1.25.40.90">
    <property type="match status" value="1"/>
</dbReference>
<dbReference type="PROSITE" id="PS50002">
    <property type="entry name" value="SH3"/>
    <property type="match status" value="1"/>
</dbReference>
<dbReference type="SUPFAM" id="SSF50044">
    <property type="entry name" value="SH3-domain"/>
    <property type="match status" value="1"/>
</dbReference>
<dbReference type="InterPro" id="IPR008942">
    <property type="entry name" value="ENTH_VHS"/>
</dbReference>
<dbReference type="InterPro" id="IPR003903">
    <property type="entry name" value="UIM_dom"/>
</dbReference>
<dbReference type="InterPro" id="IPR050670">
    <property type="entry name" value="STAM"/>
</dbReference>
<dbReference type="GO" id="GO:0043130">
    <property type="term" value="F:ubiquitin binding"/>
    <property type="evidence" value="ECO:0007669"/>
    <property type="project" value="InterPro"/>
</dbReference>
<protein>
    <recommendedName>
        <fullName evidence="13">Signal transducing adapter molecule 1</fullName>
    </recommendedName>
</protein>
<dbReference type="Proteomes" id="UP000694554">
    <property type="component" value="Chromosome 3"/>
</dbReference>
<evidence type="ECO:0000256" key="3">
    <source>
        <dbReference type="ARBA" id="ARBA00022443"/>
    </source>
</evidence>
<reference evidence="11" key="2">
    <citation type="submission" date="2025-08" db="UniProtKB">
        <authorList>
            <consortium name="Ensembl"/>
        </authorList>
    </citation>
    <scope>IDENTIFICATION</scope>
</reference>
<feature type="domain" description="VHS" evidence="10">
    <location>
        <begin position="16"/>
        <end position="141"/>
    </location>
</feature>
<evidence type="ECO:0000256" key="4">
    <source>
        <dbReference type="ARBA" id="ARBA00022448"/>
    </source>
</evidence>
<evidence type="ECO:0008006" key="13">
    <source>
        <dbReference type="Google" id="ProtNLM"/>
    </source>
</evidence>
<organism evidence="11 12">
    <name type="scientific">Phocoena sinus</name>
    <name type="common">Vaquita</name>
    <dbReference type="NCBI Taxonomy" id="42100"/>
    <lineage>
        <taxon>Eukaryota</taxon>
        <taxon>Metazoa</taxon>
        <taxon>Chordata</taxon>
        <taxon>Craniata</taxon>
        <taxon>Vertebrata</taxon>
        <taxon>Euteleostomi</taxon>
        <taxon>Mammalia</taxon>
        <taxon>Eutheria</taxon>
        <taxon>Laurasiatheria</taxon>
        <taxon>Artiodactyla</taxon>
        <taxon>Whippomorpha</taxon>
        <taxon>Cetacea</taxon>
        <taxon>Odontoceti</taxon>
        <taxon>Phocoenidae</taxon>
        <taxon>Phocoena</taxon>
    </lineage>
</organism>
<dbReference type="GO" id="GO:0043328">
    <property type="term" value="P:protein transport to vacuole involved in ubiquitin-dependent protein catabolic process via the multivesicular body sorting pathway"/>
    <property type="evidence" value="ECO:0007669"/>
    <property type="project" value="TreeGrafter"/>
</dbReference>
<dbReference type="PROSITE" id="PS50330">
    <property type="entry name" value="UIM"/>
    <property type="match status" value="1"/>
</dbReference>
<dbReference type="Ensembl" id="ENSPSNT00000009628.1">
    <property type="protein sequence ID" value="ENSPSNP00000008511.1"/>
    <property type="gene ID" value="ENSPSNG00000006242.1"/>
</dbReference>
<dbReference type="InterPro" id="IPR036028">
    <property type="entry name" value="SH3-like_dom_sf"/>
</dbReference>
<dbReference type="AlphaFoldDB" id="A0A8C9BBW0"/>
<evidence type="ECO:0000256" key="5">
    <source>
        <dbReference type="ARBA" id="ARBA00022753"/>
    </source>
</evidence>
<evidence type="ECO:0000259" key="10">
    <source>
        <dbReference type="PROSITE" id="PS50179"/>
    </source>
</evidence>
<keyword evidence="6" id="KW-0653">Protein transport</keyword>
<evidence type="ECO:0000256" key="6">
    <source>
        <dbReference type="ARBA" id="ARBA00022927"/>
    </source>
</evidence>
<comment type="similarity">
    <text evidence="2">Belongs to the STAM family.</text>
</comment>
<dbReference type="InterPro" id="IPR002014">
    <property type="entry name" value="VHS_dom"/>
</dbReference>
<keyword evidence="4" id="KW-0813">Transport</keyword>
<keyword evidence="3 8" id="KW-0728">SH3 domain</keyword>
<dbReference type="CDD" id="cd21389">
    <property type="entry name" value="GAT_STAM1"/>
    <property type="match status" value="1"/>
</dbReference>
<accession>A0A8C9BBW0</accession>
<reference evidence="11" key="3">
    <citation type="submission" date="2025-09" db="UniProtKB">
        <authorList>
            <consortium name="Ensembl"/>
        </authorList>
    </citation>
    <scope>IDENTIFICATION</scope>
</reference>
<dbReference type="Gene3D" id="1.20.5.1940">
    <property type="match status" value="1"/>
</dbReference>
<comment type="subcellular location">
    <subcellularLocation>
        <location evidence="1">Early endosome membrane</location>
        <topology evidence="1">Peripheral membrane protein</topology>
        <orientation evidence="1">Cytoplasmic side</orientation>
    </subcellularLocation>
</comment>
<dbReference type="PANTHER" id="PTHR45929">
    <property type="entry name" value="JAK PATHWAY SIGNAL TRANSDUCTION ADAPTOR MOLECULE"/>
    <property type="match status" value="1"/>
</dbReference>
<dbReference type="Pfam" id="PF00790">
    <property type="entry name" value="VHS"/>
    <property type="match status" value="1"/>
</dbReference>
<dbReference type="FunFam" id="1.25.40.90:FF:000009">
    <property type="entry name" value="Putative signal transducing adapter molecule 1"/>
    <property type="match status" value="1"/>
</dbReference>
<dbReference type="SMART" id="SM00288">
    <property type="entry name" value="VHS"/>
    <property type="match status" value="1"/>
</dbReference>
<keyword evidence="5" id="KW-0967">Endosome</keyword>
<dbReference type="SMART" id="SM00326">
    <property type="entry name" value="SH3"/>
    <property type="match status" value="1"/>
</dbReference>
<reference evidence="11" key="1">
    <citation type="submission" date="2019-08" db="EMBL/GenBank/DDBJ databases">
        <title>Phocoena sinus (Vaquita) genome, mPhoSin1, primary haplotype.</title>
        <authorList>
            <person name="Morin P."/>
            <person name="Mountcastle J."/>
            <person name="Fungtammasan C."/>
            <person name="Rhie A."/>
            <person name="Rojas-Bracho L."/>
            <person name="Smith C.R."/>
            <person name="Taylor B.L."/>
            <person name="Gulland F.M.D."/>
            <person name="Musser W."/>
            <person name="Houck M."/>
            <person name="Haase B."/>
            <person name="Paez S."/>
            <person name="Howe K."/>
            <person name="Torrance J."/>
            <person name="Formenti G."/>
            <person name="Phillippy A."/>
            <person name="Ryder O."/>
            <person name="Jarvis E.D."/>
            <person name="Fedrigo O."/>
        </authorList>
    </citation>
    <scope>NUCLEOTIDE SEQUENCE [LARGE SCALE GENOMIC DNA]</scope>
</reference>
<dbReference type="PROSITE" id="PS50179">
    <property type="entry name" value="VHS"/>
    <property type="match status" value="1"/>
</dbReference>
<dbReference type="PANTHER" id="PTHR45929:SF2">
    <property type="entry name" value="SIGNAL TRANSDUCING ADAPTER MOLECULE 1"/>
    <property type="match status" value="1"/>
</dbReference>
<evidence type="ECO:0000256" key="7">
    <source>
        <dbReference type="ARBA" id="ARBA00043869"/>
    </source>
</evidence>
<dbReference type="SUPFAM" id="SSF48464">
    <property type="entry name" value="ENTH/VHS domain"/>
    <property type="match status" value="1"/>
</dbReference>
<keyword evidence="12" id="KW-1185">Reference proteome</keyword>
<evidence type="ECO:0000256" key="2">
    <source>
        <dbReference type="ARBA" id="ARBA00009666"/>
    </source>
</evidence>
<sequence length="425" mass="47474">MPLFATNPFDQDIEKATGEMNTADDWGLILDIRDKAGQSRTGGCLLSIMRRVNHKDPHVAMQALTFLGACVSNCGNMFHLEVCSRDFASEVSNVLNKCHPKMCEKLKARMVEWMDEFKNHPQLSRLSAMVNNLKEQGVTFPAIGLFLPLHDPILPGSVANKKEDLAKAIELSLKEQRQQSTTLSSFRAVCDLEAAEDNELTFRGSPVTVLDDSDPNWWKGETHQGLGLFPSNFVTADLTAEPEMIKTEKMVQFSDDVQVETIEPEPEQAYMDEDKMDQLLQMLQSTDPSDDQPDLPEFLHLEAMCHQMGPLIDEKLEDIDREYSELSVKVMEALSLYTKLRNEDPMYSMHAKLQNQQYYIQSPGVSGPQVYPCPPQRGAYPVTGNAQMGQLQTYSLPLEHLSSLSQGAVPLPASPALPSQQTPKG</sequence>
<proteinExistence type="inferred from homology"/>
<dbReference type="GO" id="GO:0033565">
    <property type="term" value="C:ESCRT-0 complex"/>
    <property type="evidence" value="ECO:0007669"/>
    <property type="project" value="TreeGrafter"/>
</dbReference>
<dbReference type="GO" id="GO:0031901">
    <property type="term" value="C:early endosome membrane"/>
    <property type="evidence" value="ECO:0007669"/>
    <property type="project" value="UniProtKB-SubCell"/>
</dbReference>